<keyword evidence="4" id="KW-0812">Transmembrane</keyword>
<keyword evidence="3" id="KW-0677">Repeat</keyword>
<dbReference type="GO" id="GO:0031012">
    <property type="term" value="C:extracellular matrix"/>
    <property type="evidence" value="ECO:0007669"/>
    <property type="project" value="TreeGrafter"/>
</dbReference>
<feature type="transmembrane region" description="Helical" evidence="4">
    <location>
        <begin position="380"/>
        <end position="401"/>
    </location>
</feature>
<dbReference type="SMART" id="SM00369">
    <property type="entry name" value="LRR_TYP"/>
    <property type="match status" value="9"/>
</dbReference>
<protein>
    <submittedName>
        <fullName evidence="5">Uncharacterized protein</fullName>
    </submittedName>
</protein>
<reference evidence="5" key="1">
    <citation type="submission" date="2022-01" db="EMBL/GenBank/DDBJ databases">
        <authorList>
            <person name="King R."/>
        </authorList>
    </citation>
    <scope>NUCLEOTIDE SEQUENCE</scope>
</reference>
<dbReference type="InterPro" id="IPR050328">
    <property type="entry name" value="Dev_Immune_Receptor"/>
</dbReference>
<evidence type="ECO:0000313" key="6">
    <source>
        <dbReference type="Proteomes" id="UP001152799"/>
    </source>
</evidence>
<dbReference type="InterPro" id="IPR001611">
    <property type="entry name" value="Leu-rich_rpt"/>
</dbReference>
<dbReference type="Pfam" id="PF13855">
    <property type="entry name" value="LRR_8"/>
    <property type="match status" value="2"/>
</dbReference>
<dbReference type="SUPFAM" id="SSF52058">
    <property type="entry name" value="L domain-like"/>
    <property type="match status" value="1"/>
</dbReference>
<dbReference type="PANTHER" id="PTHR24373">
    <property type="entry name" value="SLIT RELATED LEUCINE-RICH REPEAT NEURONAL PROTEIN"/>
    <property type="match status" value="1"/>
</dbReference>
<dbReference type="Gene3D" id="3.80.10.10">
    <property type="entry name" value="Ribonuclease Inhibitor"/>
    <property type="match status" value="2"/>
</dbReference>
<evidence type="ECO:0000256" key="4">
    <source>
        <dbReference type="SAM" id="Phobius"/>
    </source>
</evidence>
<name>A0A9N9QPL5_9CUCU</name>
<dbReference type="PANTHER" id="PTHR24373:SF370">
    <property type="entry name" value="FISH-LIPS, ISOFORM E"/>
    <property type="match status" value="1"/>
</dbReference>
<keyword evidence="4" id="KW-0472">Membrane</keyword>
<dbReference type="OrthoDB" id="1055097at2759"/>
<evidence type="ECO:0000256" key="2">
    <source>
        <dbReference type="ARBA" id="ARBA00022729"/>
    </source>
</evidence>
<dbReference type="FunFam" id="3.80.10.10:FF:001164">
    <property type="entry name" value="GH01279p"/>
    <property type="match status" value="1"/>
</dbReference>
<evidence type="ECO:0000313" key="5">
    <source>
        <dbReference type="EMBL" id="CAG9768250.1"/>
    </source>
</evidence>
<gene>
    <name evidence="5" type="ORF">CEUTPL_LOCUS8797</name>
</gene>
<sequence length="522" mass="59215">MPGSVIHYDEAFGNVRHDLLEANPANSEMNERYSPTCIGTKQIVTVKMLFFILFAILTQHLTVGSFLGCPLGCRCDDQTFVVECERNKLDIIPITLNPAIQRLVLRNNNIKVVDAAFQFYNDLQYVDLSSNQLVDIPTKSFLHQEKLQELHLEKNKLSLVTNKTFQGLKSLTVLNLRENFLEELTQGAFALMPKLEELNLGQNRIAKIDNLAFQGLLNLRVLYMDDNLLTSVPTQSFSVILNLAELHVSLNALTSLQDDAFRGLNKLAVLDVGSADIGNISSEAFRGLGSLRTLNFADNRLKQVPTEPMRNLERLEALVIGQNSFVSIKTNAFKGLKNLRTIDITECKNLESPKHLQKQTLKSLNIEDLGCSFSSSNHQVIIVTICISATIILVAFGLFLFRYRLKVRVALKDYNFEKKTTEHVYEKNLYEDMYQIPVPVANLYQELGTPNSRVPYVESDCPYPPMEPPRNRENSFTVPVASEFSYYSNMEPCRVHTLRSTVNSEYGIRSDYRHCPNDLFLQ</sequence>
<organism evidence="5 6">
    <name type="scientific">Ceutorhynchus assimilis</name>
    <name type="common">cabbage seed weevil</name>
    <dbReference type="NCBI Taxonomy" id="467358"/>
    <lineage>
        <taxon>Eukaryota</taxon>
        <taxon>Metazoa</taxon>
        <taxon>Ecdysozoa</taxon>
        <taxon>Arthropoda</taxon>
        <taxon>Hexapoda</taxon>
        <taxon>Insecta</taxon>
        <taxon>Pterygota</taxon>
        <taxon>Neoptera</taxon>
        <taxon>Endopterygota</taxon>
        <taxon>Coleoptera</taxon>
        <taxon>Polyphaga</taxon>
        <taxon>Cucujiformia</taxon>
        <taxon>Curculionidae</taxon>
        <taxon>Ceutorhynchinae</taxon>
        <taxon>Ceutorhynchus</taxon>
    </lineage>
</organism>
<keyword evidence="2" id="KW-0732">Signal</keyword>
<evidence type="ECO:0000256" key="1">
    <source>
        <dbReference type="ARBA" id="ARBA00022614"/>
    </source>
</evidence>
<keyword evidence="4" id="KW-1133">Transmembrane helix</keyword>
<dbReference type="Proteomes" id="UP001152799">
    <property type="component" value="Chromosome 4"/>
</dbReference>
<dbReference type="GO" id="GO:0005615">
    <property type="term" value="C:extracellular space"/>
    <property type="evidence" value="ECO:0007669"/>
    <property type="project" value="TreeGrafter"/>
</dbReference>
<dbReference type="SMART" id="SM00365">
    <property type="entry name" value="LRR_SD22"/>
    <property type="match status" value="2"/>
</dbReference>
<dbReference type="InterPro" id="IPR032675">
    <property type="entry name" value="LRR_dom_sf"/>
</dbReference>
<dbReference type="AlphaFoldDB" id="A0A9N9QPL5"/>
<keyword evidence="6" id="KW-1185">Reference proteome</keyword>
<keyword evidence="1" id="KW-0433">Leucine-rich repeat</keyword>
<evidence type="ECO:0000256" key="3">
    <source>
        <dbReference type="ARBA" id="ARBA00022737"/>
    </source>
</evidence>
<proteinExistence type="predicted"/>
<accession>A0A9N9QPL5</accession>
<dbReference type="EMBL" id="OU892280">
    <property type="protein sequence ID" value="CAG9768250.1"/>
    <property type="molecule type" value="Genomic_DNA"/>
</dbReference>
<dbReference type="InterPro" id="IPR003591">
    <property type="entry name" value="Leu-rich_rpt_typical-subtyp"/>
</dbReference>